<proteinExistence type="predicted"/>
<dbReference type="Proteomes" id="UP000321773">
    <property type="component" value="Unassembled WGS sequence"/>
</dbReference>
<reference evidence="2 3" key="1">
    <citation type="submission" date="2016-10" db="EMBL/GenBank/DDBJ databases">
        <authorList>
            <person name="de Groot N.N."/>
        </authorList>
    </citation>
    <scope>NUCLEOTIDE SEQUENCE [LARGE SCALE GENOMIC DNA]</scope>
    <source>
        <strain evidence="2 3">DSM 17074</strain>
    </source>
</reference>
<dbReference type="EMBL" id="BJWJ01000044">
    <property type="protein sequence ID" value="GEM05668.1"/>
    <property type="molecule type" value="Genomic_DNA"/>
</dbReference>
<accession>A0A1I6UBV7</accession>
<dbReference type="STRING" id="306541.SAMN05421668_12432"/>
<gene>
    <name evidence="1" type="ORF">HMI01_26560</name>
    <name evidence="2" type="ORF">SAMN05421668_12432</name>
</gene>
<dbReference type="AlphaFoldDB" id="A0A1I6UBV7"/>
<dbReference type="Proteomes" id="UP000199139">
    <property type="component" value="Unassembled WGS sequence"/>
</dbReference>
<protein>
    <submittedName>
        <fullName evidence="2">Uncharacterized protein</fullName>
    </submittedName>
</protein>
<evidence type="ECO:0000313" key="3">
    <source>
        <dbReference type="Proteomes" id="UP000199139"/>
    </source>
</evidence>
<dbReference type="RefSeq" id="WP_062323410.1">
    <property type="nucleotide sequence ID" value="NZ_BJWJ01000044.1"/>
</dbReference>
<keyword evidence="4" id="KW-1185">Reference proteome</keyword>
<reference evidence="1 4" key="2">
    <citation type="submission" date="2019-07" db="EMBL/GenBank/DDBJ databases">
        <title>Whole genome shotgun sequence of Halolactibacillus miurensis NBRC 100873.</title>
        <authorList>
            <person name="Hosoyama A."/>
            <person name="Uohara A."/>
            <person name="Ohji S."/>
            <person name="Ichikawa N."/>
        </authorList>
    </citation>
    <scope>NUCLEOTIDE SEQUENCE [LARGE SCALE GENOMIC DNA]</scope>
    <source>
        <strain evidence="1 4">NBRC 100873</strain>
    </source>
</reference>
<evidence type="ECO:0000313" key="4">
    <source>
        <dbReference type="Proteomes" id="UP000321773"/>
    </source>
</evidence>
<dbReference type="EMBL" id="FPAI01000024">
    <property type="protein sequence ID" value="SFS98913.1"/>
    <property type="molecule type" value="Genomic_DNA"/>
</dbReference>
<organism evidence="2 3">
    <name type="scientific">Halolactibacillus miurensis</name>
    <dbReference type="NCBI Taxonomy" id="306541"/>
    <lineage>
        <taxon>Bacteria</taxon>
        <taxon>Bacillati</taxon>
        <taxon>Bacillota</taxon>
        <taxon>Bacilli</taxon>
        <taxon>Bacillales</taxon>
        <taxon>Bacillaceae</taxon>
        <taxon>Halolactibacillus</taxon>
    </lineage>
</organism>
<name>A0A1I6UBV7_9BACI</name>
<sequence length="104" mass="12468">MKYKTYMQEVDKQLFRMSETEKTAWIRQLARTTKEHNRAAFLDGLKEKKPDDLTDIDLKTIESWCRQVKTGKVYLERELSEEVGSYYWDNDSYDYFDESGMTSI</sequence>
<evidence type="ECO:0000313" key="1">
    <source>
        <dbReference type="EMBL" id="GEM05668.1"/>
    </source>
</evidence>
<evidence type="ECO:0000313" key="2">
    <source>
        <dbReference type="EMBL" id="SFS98913.1"/>
    </source>
</evidence>